<dbReference type="Pfam" id="PF00364">
    <property type="entry name" value="Biotin_lipoyl"/>
    <property type="match status" value="1"/>
</dbReference>
<reference evidence="3 4" key="1">
    <citation type="submission" date="2020-04" db="EMBL/GenBank/DDBJ databases">
        <title>Ramlibacter sp. G-1-2-2 isolated from soil.</title>
        <authorList>
            <person name="Dahal R.H."/>
        </authorList>
    </citation>
    <scope>NUCLEOTIDE SEQUENCE [LARGE SCALE GENOMIC DNA]</scope>
    <source>
        <strain evidence="3 4">G-1-2-2</strain>
    </source>
</reference>
<evidence type="ECO:0000259" key="2">
    <source>
        <dbReference type="PROSITE" id="PS50968"/>
    </source>
</evidence>
<feature type="domain" description="Lipoyl-binding" evidence="2">
    <location>
        <begin position="1"/>
        <end position="72"/>
    </location>
</feature>
<evidence type="ECO:0000313" key="4">
    <source>
        <dbReference type="Proteomes" id="UP000541185"/>
    </source>
</evidence>
<dbReference type="EMBL" id="JABBFX010000001">
    <property type="protein sequence ID" value="NML43381.1"/>
    <property type="molecule type" value="Genomic_DNA"/>
</dbReference>
<evidence type="ECO:0000313" key="3">
    <source>
        <dbReference type="EMBL" id="NML43381.1"/>
    </source>
</evidence>
<keyword evidence="3" id="KW-0436">Ligase</keyword>
<name>A0A848H1A8_9BURK</name>
<dbReference type="AlphaFoldDB" id="A0A848H1A8"/>
<dbReference type="CDD" id="cd06850">
    <property type="entry name" value="biotinyl_domain"/>
    <property type="match status" value="1"/>
</dbReference>
<evidence type="ECO:0000256" key="1">
    <source>
        <dbReference type="ARBA" id="ARBA00023267"/>
    </source>
</evidence>
<dbReference type="GO" id="GO:0003989">
    <property type="term" value="F:acetyl-CoA carboxylase activity"/>
    <property type="evidence" value="ECO:0007669"/>
    <property type="project" value="UniProtKB-EC"/>
</dbReference>
<dbReference type="SUPFAM" id="SSF51230">
    <property type="entry name" value="Single hybrid motif"/>
    <property type="match status" value="1"/>
</dbReference>
<comment type="caution">
    <text evidence="3">The sequence shown here is derived from an EMBL/GenBank/DDBJ whole genome shotgun (WGS) entry which is preliminary data.</text>
</comment>
<dbReference type="InterPro" id="IPR050856">
    <property type="entry name" value="Biotin_carboxylase_complex"/>
</dbReference>
<keyword evidence="4" id="KW-1185">Reference proteome</keyword>
<dbReference type="InterPro" id="IPR011053">
    <property type="entry name" value="Single_hybrid_motif"/>
</dbReference>
<dbReference type="Proteomes" id="UP000541185">
    <property type="component" value="Unassembled WGS sequence"/>
</dbReference>
<dbReference type="PANTHER" id="PTHR18866">
    <property type="entry name" value="CARBOXYLASE:PYRUVATE/ACETYL-COA/PROPIONYL-COA CARBOXYLASE"/>
    <property type="match status" value="1"/>
</dbReference>
<dbReference type="EC" id="6.4.1.2" evidence="3"/>
<sequence length="73" mass="7860">MARIEVKAEVTGKVWKILVPVGARVDADEPVMVVESMKMEIPVISEEGGTVVELRVGEGEAVEDGQVVAIVER</sequence>
<protein>
    <submittedName>
        <fullName evidence="3">Acetyl-CoA carboxylase biotin carboxyl carrier protein subunit</fullName>
        <ecNumber evidence="3">6.4.1.2</ecNumber>
    </submittedName>
</protein>
<gene>
    <name evidence="3" type="ORF">HHL11_06430</name>
</gene>
<accession>A0A848H1A8</accession>
<keyword evidence="1" id="KW-0092">Biotin</keyword>
<dbReference type="InterPro" id="IPR000089">
    <property type="entry name" value="Biotin_lipoyl"/>
</dbReference>
<dbReference type="PANTHER" id="PTHR18866:SF128">
    <property type="entry name" value="UREA AMIDOLYASE"/>
    <property type="match status" value="1"/>
</dbReference>
<dbReference type="Gene3D" id="2.40.50.100">
    <property type="match status" value="1"/>
</dbReference>
<proteinExistence type="predicted"/>
<organism evidence="3 4">
    <name type="scientific">Ramlibacter agri</name>
    <dbReference type="NCBI Taxonomy" id="2728837"/>
    <lineage>
        <taxon>Bacteria</taxon>
        <taxon>Pseudomonadati</taxon>
        <taxon>Pseudomonadota</taxon>
        <taxon>Betaproteobacteria</taxon>
        <taxon>Burkholderiales</taxon>
        <taxon>Comamonadaceae</taxon>
        <taxon>Ramlibacter</taxon>
    </lineage>
</organism>
<dbReference type="RefSeq" id="WP_169417590.1">
    <property type="nucleotide sequence ID" value="NZ_JABBFX010000001.1"/>
</dbReference>
<dbReference type="PROSITE" id="PS50968">
    <property type="entry name" value="BIOTINYL_LIPOYL"/>
    <property type="match status" value="1"/>
</dbReference>